<dbReference type="EMBL" id="CP025785">
    <property type="protein sequence ID" value="AWG42657.1"/>
    <property type="molecule type" value="Genomic_DNA"/>
</dbReference>
<keyword evidence="2" id="KW-1185">Reference proteome</keyword>
<dbReference type="AlphaFoldDB" id="A0A2S1LWH1"/>
<accession>A0A2S1LWH1</accession>
<name>A0A2S1LWH1_9SPIR</name>
<evidence type="ECO:0000313" key="1">
    <source>
        <dbReference type="EMBL" id="AWG42657.1"/>
    </source>
</evidence>
<sequence length="103" mass="11485">MDINGSSEVAKVIIQSAFKVSELSNEELRKKKIQDDKNLSSAQGKGYHIDSEVNSIYPTNEIKGDDVKYFACSKVKVSEKNIGGLYDGNFDDPKIGRNIDIER</sequence>
<organism evidence="1 2">
    <name type="scientific">Candidatus Borreliella tachyglossi</name>
    <dbReference type="NCBI Taxonomy" id="1964448"/>
    <lineage>
        <taxon>Bacteria</taxon>
        <taxon>Pseudomonadati</taxon>
        <taxon>Spirochaetota</taxon>
        <taxon>Spirochaetia</taxon>
        <taxon>Spirochaetales</taxon>
        <taxon>Borreliaceae</taxon>
        <taxon>Borreliella</taxon>
    </lineage>
</organism>
<proteinExistence type="predicted"/>
<protein>
    <submittedName>
        <fullName evidence="1">Uncharacterized protein</fullName>
    </submittedName>
</protein>
<reference evidence="1 2" key="1">
    <citation type="submission" date="2018-01" db="EMBL/GenBank/DDBJ databases">
        <title>Genome sequence of Borrelia tachyglossi.</title>
        <authorList>
            <person name="Gofton A.W."/>
        </authorList>
    </citation>
    <scope>NUCLEOTIDE SEQUENCE [LARGE SCALE GENOMIC DNA]</scope>
    <source>
        <strain evidence="1 2">Bc-F10-1268</strain>
    </source>
</reference>
<dbReference type="Proteomes" id="UP000244655">
    <property type="component" value="Chromosome"/>
</dbReference>
<evidence type="ECO:0000313" key="2">
    <source>
        <dbReference type="Proteomes" id="UP000244655"/>
    </source>
</evidence>
<gene>
    <name evidence="1" type="ORF">CR532_01380</name>
</gene>
<dbReference type="RefSeq" id="WP_108729057.1">
    <property type="nucleotide sequence ID" value="NZ_CP025785.1"/>
</dbReference>
<dbReference type="OrthoDB" id="350715at2"/>